<comment type="similarity">
    <text evidence="2">Belongs to the SusD family.</text>
</comment>
<dbReference type="Proteomes" id="UP000178485">
    <property type="component" value="Chromosome i"/>
</dbReference>
<name>A0A1G4GA85_9BACT</name>
<gene>
    <name evidence="7" type="ORF">ING2E5A_2612</name>
</gene>
<reference evidence="7 8" key="1">
    <citation type="submission" date="2016-08" db="EMBL/GenBank/DDBJ databases">
        <authorList>
            <person name="Seilhamer J.J."/>
        </authorList>
    </citation>
    <scope>NUCLEOTIDE SEQUENCE [LARGE SCALE GENOMIC DNA]</scope>
    <source>
        <strain evidence="7">ING2-E5A</strain>
    </source>
</reference>
<comment type="subcellular location">
    <subcellularLocation>
        <location evidence="1">Cell outer membrane</location>
    </subcellularLocation>
</comment>
<dbReference type="PROSITE" id="PS51257">
    <property type="entry name" value="PROKAR_LIPOPROTEIN"/>
    <property type="match status" value="1"/>
</dbReference>
<evidence type="ECO:0000256" key="3">
    <source>
        <dbReference type="ARBA" id="ARBA00022729"/>
    </source>
</evidence>
<proteinExistence type="inferred from homology"/>
<dbReference type="InterPro" id="IPR012944">
    <property type="entry name" value="SusD_RagB_dom"/>
</dbReference>
<dbReference type="Gene3D" id="1.25.40.390">
    <property type="match status" value="1"/>
</dbReference>
<dbReference type="InterPro" id="IPR011990">
    <property type="entry name" value="TPR-like_helical_dom_sf"/>
</dbReference>
<dbReference type="SUPFAM" id="SSF48452">
    <property type="entry name" value="TPR-like"/>
    <property type="match status" value="1"/>
</dbReference>
<dbReference type="EMBL" id="LT608328">
    <property type="protein sequence ID" value="SCM59408.1"/>
    <property type="molecule type" value="Genomic_DNA"/>
</dbReference>
<dbReference type="RefSeq" id="WP_071137701.1">
    <property type="nucleotide sequence ID" value="NZ_LT608328.1"/>
</dbReference>
<protein>
    <submittedName>
        <fullName evidence="7">RagB/SusD domain-containing protein</fullName>
    </submittedName>
</protein>
<keyword evidence="3" id="KW-0732">Signal</keyword>
<keyword evidence="4" id="KW-0472">Membrane</keyword>
<dbReference type="Pfam" id="PF07980">
    <property type="entry name" value="SusD_RagB"/>
    <property type="match status" value="1"/>
</dbReference>
<accession>A0A1G4GA85</accession>
<evidence type="ECO:0000256" key="4">
    <source>
        <dbReference type="ARBA" id="ARBA00023136"/>
    </source>
</evidence>
<evidence type="ECO:0000256" key="5">
    <source>
        <dbReference type="ARBA" id="ARBA00023237"/>
    </source>
</evidence>
<evidence type="ECO:0000256" key="2">
    <source>
        <dbReference type="ARBA" id="ARBA00006275"/>
    </source>
</evidence>
<dbReference type="STRING" id="1642646.ING2E5A_2612"/>
<dbReference type="GO" id="GO:0009279">
    <property type="term" value="C:cell outer membrane"/>
    <property type="evidence" value="ECO:0007669"/>
    <property type="project" value="UniProtKB-SubCell"/>
</dbReference>
<keyword evidence="5" id="KW-0998">Cell outer membrane</keyword>
<dbReference type="AlphaFoldDB" id="A0A1G4GA85"/>
<dbReference type="KEGG" id="pmuc:ING2E5A_2612"/>
<keyword evidence="8" id="KW-1185">Reference proteome</keyword>
<evidence type="ECO:0000259" key="6">
    <source>
        <dbReference type="Pfam" id="PF07980"/>
    </source>
</evidence>
<sequence>MKRLLYPILILTFLIGCDDFLDKRDPTATSFVEFFNDEEDLRRVVYSSYLDVFTNPTSRPIIFYMDEAKSDNAYSRLADDRHQNIANGNFNSNTYDFLYYYELYMKHLGRLNTFIANVDVPYVEDESVRGKYHGILEALRVWHYFRLTMRWGNVPFVLEPADLETARQPATPKEEILNTLFILADEIAAKLPPDEYTSDKYMFNRYSFKALTMRYALYNGRYELAAKLAKEIIDSKKYSLYPVYEDLFNYKGSKVNNEFIMWFDMASHNNSATQSFQHLGPHYRTGPGQSYCVPTKALVDTYWTAQGRPIDKCPLHSKEEYELTPSLNRDPRYSASIMGHGDLFYGEEIDIYNENSPMFYQNLRSSRTGFWFRKFVDETDAFKSGGNMDFPLLRYAEVLLTYAEAKIMLNQIDELTKKCINDVRRRAGLDMNYADVTLPEYNSYTQQQWIDLIRNERRIELAGEGQRYDDIIRWRIAEVVLNKPAEGHTRIVDGRKVTLKVEDRSFKPHNYLWPFHENSLKVEPGLIQNPGY</sequence>
<organism evidence="7 8">
    <name type="scientific">Petrimonas mucosa</name>
    <dbReference type="NCBI Taxonomy" id="1642646"/>
    <lineage>
        <taxon>Bacteria</taxon>
        <taxon>Pseudomonadati</taxon>
        <taxon>Bacteroidota</taxon>
        <taxon>Bacteroidia</taxon>
        <taxon>Bacteroidales</taxon>
        <taxon>Dysgonomonadaceae</taxon>
        <taxon>Petrimonas</taxon>
    </lineage>
</organism>
<evidence type="ECO:0000256" key="1">
    <source>
        <dbReference type="ARBA" id="ARBA00004442"/>
    </source>
</evidence>
<evidence type="ECO:0000313" key="8">
    <source>
        <dbReference type="Proteomes" id="UP000178485"/>
    </source>
</evidence>
<evidence type="ECO:0000313" key="7">
    <source>
        <dbReference type="EMBL" id="SCM59408.1"/>
    </source>
</evidence>
<feature type="domain" description="RagB/SusD" evidence="6">
    <location>
        <begin position="258"/>
        <end position="532"/>
    </location>
</feature>